<evidence type="ECO:0000313" key="1">
    <source>
        <dbReference type="EMBL" id="MBB5325422.1"/>
    </source>
</evidence>
<gene>
    <name evidence="1" type="ORF">HNQ34_002523</name>
</gene>
<comment type="caution">
    <text evidence="1">The sequence shown here is derived from an EMBL/GenBank/DDBJ whole genome shotgun (WGS) entry which is preliminary data.</text>
</comment>
<dbReference type="EMBL" id="JACHEP010000015">
    <property type="protein sequence ID" value="MBB5325422.1"/>
    <property type="molecule type" value="Genomic_DNA"/>
</dbReference>
<proteinExistence type="predicted"/>
<protein>
    <submittedName>
        <fullName evidence="1">Uncharacterized protein</fullName>
    </submittedName>
</protein>
<name>A0A7W8MVB6_9BACL</name>
<organism evidence="1 2">
    <name type="scientific">Anoxybacteroides tepidamans</name>
    <dbReference type="NCBI Taxonomy" id="265948"/>
    <lineage>
        <taxon>Bacteria</taxon>
        <taxon>Bacillati</taxon>
        <taxon>Bacillota</taxon>
        <taxon>Bacilli</taxon>
        <taxon>Bacillales</taxon>
        <taxon>Anoxybacillaceae</taxon>
        <taxon>Anoxybacteroides</taxon>
    </lineage>
</organism>
<sequence length="66" mass="7515">MSMTLSFSQPQIRSTNLNSANKGIKIQKLTVLRAPVKKAEGLWHDEFLRYPRPSPHVYLDIGSMCI</sequence>
<dbReference type="Proteomes" id="UP000520011">
    <property type="component" value="Unassembled WGS sequence"/>
</dbReference>
<keyword evidence="2" id="KW-1185">Reference proteome</keyword>
<dbReference type="AlphaFoldDB" id="A0A7W8MVB6"/>
<reference evidence="1 2" key="1">
    <citation type="submission" date="2020-08" db="EMBL/GenBank/DDBJ databases">
        <title>Genomic Encyclopedia of Type Strains, Phase IV (KMG-IV): sequencing the most valuable type-strain genomes for metagenomic binning, comparative biology and taxonomic classification.</title>
        <authorList>
            <person name="Goeker M."/>
        </authorList>
    </citation>
    <scope>NUCLEOTIDE SEQUENCE [LARGE SCALE GENOMIC DNA]</scope>
    <source>
        <strain evidence="1 2">DSM 16325</strain>
    </source>
</reference>
<evidence type="ECO:0000313" key="2">
    <source>
        <dbReference type="Proteomes" id="UP000520011"/>
    </source>
</evidence>
<accession>A0A7W8MVB6</accession>